<dbReference type="InterPro" id="IPR014189">
    <property type="entry name" value="Quinone_OxRdtase_PIG3"/>
</dbReference>
<dbReference type="InterPro" id="IPR013149">
    <property type="entry name" value="ADH-like_C"/>
</dbReference>
<gene>
    <name evidence="4" type="ORF">PPERSA_07170</name>
</gene>
<dbReference type="PANTHER" id="PTHR48106:SF18">
    <property type="entry name" value="QUINONE OXIDOREDUCTASE PIG3"/>
    <property type="match status" value="1"/>
</dbReference>
<keyword evidence="2" id="KW-0560">Oxidoreductase</keyword>
<evidence type="ECO:0000256" key="1">
    <source>
        <dbReference type="ARBA" id="ARBA00022857"/>
    </source>
</evidence>
<dbReference type="EMBL" id="LDAU01000090">
    <property type="protein sequence ID" value="KRX07007.1"/>
    <property type="molecule type" value="Genomic_DNA"/>
</dbReference>
<dbReference type="AlphaFoldDB" id="A0A0V0QXE5"/>
<dbReference type="InParanoid" id="A0A0V0QXE5"/>
<keyword evidence="5" id="KW-1185">Reference proteome</keyword>
<dbReference type="Proteomes" id="UP000054937">
    <property type="component" value="Unassembled WGS sequence"/>
</dbReference>
<protein>
    <submittedName>
        <fullName evidence="4">GroES (Chaperonin 10)-like protein</fullName>
    </submittedName>
</protein>
<accession>A0A0V0QXE5</accession>
<dbReference type="InterPro" id="IPR011032">
    <property type="entry name" value="GroES-like_sf"/>
</dbReference>
<reference evidence="4 5" key="1">
    <citation type="journal article" date="2015" name="Sci. Rep.">
        <title>Genome of the facultative scuticociliatosis pathogen Pseudocohnilembus persalinus provides insight into its virulence through horizontal gene transfer.</title>
        <authorList>
            <person name="Xiong J."/>
            <person name="Wang G."/>
            <person name="Cheng J."/>
            <person name="Tian M."/>
            <person name="Pan X."/>
            <person name="Warren A."/>
            <person name="Jiang C."/>
            <person name="Yuan D."/>
            <person name="Miao W."/>
        </authorList>
    </citation>
    <scope>NUCLEOTIDE SEQUENCE [LARGE SCALE GENOMIC DNA]</scope>
    <source>
        <strain evidence="4">36N120E</strain>
    </source>
</reference>
<dbReference type="GO" id="GO:0070402">
    <property type="term" value="F:NADPH binding"/>
    <property type="evidence" value="ECO:0007669"/>
    <property type="project" value="TreeGrafter"/>
</dbReference>
<evidence type="ECO:0000313" key="4">
    <source>
        <dbReference type="EMBL" id="KRX07007.1"/>
    </source>
</evidence>
<evidence type="ECO:0000259" key="3">
    <source>
        <dbReference type="SMART" id="SM00829"/>
    </source>
</evidence>
<evidence type="ECO:0000313" key="5">
    <source>
        <dbReference type="Proteomes" id="UP000054937"/>
    </source>
</evidence>
<dbReference type="OrthoDB" id="3509362at2759"/>
<proteinExistence type="predicted"/>
<name>A0A0V0QXE5_PSEPJ</name>
<feature type="domain" description="Enoyl reductase (ER)" evidence="3">
    <location>
        <begin position="10"/>
        <end position="331"/>
    </location>
</feature>
<dbReference type="SMART" id="SM00829">
    <property type="entry name" value="PKS_ER"/>
    <property type="match status" value="1"/>
</dbReference>
<dbReference type="Pfam" id="PF00107">
    <property type="entry name" value="ADH_zinc_N"/>
    <property type="match status" value="1"/>
</dbReference>
<dbReference type="PANTHER" id="PTHR48106">
    <property type="entry name" value="QUINONE OXIDOREDUCTASE PIG3-RELATED"/>
    <property type="match status" value="1"/>
</dbReference>
<keyword evidence="1" id="KW-0521">NADP</keyword>
<dbReference type="SUPFAM" id="SSF50129">
    <property type="entry name" value="GroES-like"/>
    <property type="match status" value="1"/>
</dbReference>
<dbReference type="GO" id="GO:0016651">
    <property type="term" value="F:oxidoreductase activity, acting on NAD(P)H"/>
    <property type="evidence" value="ECO:0007669"/>
    <property type="project" value="TreeGrafter"/>
</dbReference>
<dbReference type="SUPFAM" id="SSF51735">
    <property type="entry name" value="NAD(P)-binding Rossmann-fold domains"/>
    <property type="match status" value="1"/>
</dbReference>
<evidence type="ECO:0000256" key="2">
    <source>
        <dbReference type="ARBA" id="ARBA00023002"/>
    </source>
</evidence>
<dbReference type="InterPro" id="IPR020843">
    <property type="entry name" value="ER"/>
</dbReference>
<dbReference type="CDD" id="cd05276">
    <property type="entry name" value="p53_inducible_oxidoreductase"/>
    <property type="match status" value="1"/>
</dbReference>
<comment type="caution">
    <text evidence="4">The sequence shown here is derived from an EMBL/GenBank/DDBJ whole genome shotgun (WGS) entry which is preliminary data.</text>
</comment>
<organism evidence="4 5">
    <name type="scientific">Pseudocohnilembus persalinus</name>
    <name type="common">Ciliate</name>
    <dbReference type="NCBI Taxonomy" id="266149"/>
    <lineage>
        <taxon>Eukaryota</taxon>
        <taxon>Sar</taxon>
        <taxon>Alveolata</taxon>
        <taxon>Ciliophora</taxon>
        <taxon>Intramacronucleata</taxon>
        <taxon>Oligohymenophorea</taxon>
        <taxon>Scuticociliatia</taxon>
        <taxon>Philasterida</taxon>
        <taxon>Pseudocohnilembidae</taxon>
        <taxon>Pseudocohnilembus</taxon>
    </lineage>
</organism>
<dbReference type="InterPro" id="IPR036291">
    <property type="entry name" value="NAD(P)-bd_dom_sf"/>
</dbReference>
<dbReference type="OMA" id="WAEVPDP"/>
<sequence length="335" mass="37316">MKCVNIKQFGGIENLEIQEREIPKPKENEILFKIEGFGINRADTVQRKGNYNPPPGATDILGLEAYGTIDGKNDGKKYCALLGGGGYAQYTTVHKDHIVPFPTNVDAKHGPGFIEVWLTAYQLVKYIGQFKDNQSILIYAGASGVGTSAIQLAKYFAKNSKVFYTVSSKEKMDICQRQVIGATQGFNYKEQKTDEIVEEIKKQTNGKGVDLVLDCVGASNYDLSIKSLAPDATWIQYGLMGGAVVDKFSLGLILGKRLKLQGTTLRSRDDQYKSELIQSFIKDVIPGIESQKLKFFTEKIYDLDWNKNDISPVQEAHKYMESNQSIGKIIINTKN</sequence>
<dbReference type="Gene3D" id="3.40.50.720">
    <property type="entry name" value="NAD(P)-binding Rossmann-like Domain"/>
    <property type="match status" value="1"/>
</dbReference>
<dbReference type="Gene3D" id="3.90.180.10">
    <property type="entry name" value="Medium-chain alcohol dehydrogenases, catalytic domain"/>
    <property type="match status" value="1"/>
</dbReference>